<accession>A0A7C8KC89</accession>
<comment type="caution">
    <text evidence="1">The sequence shown here is derived from an EMBL/GenBank/DDBJ whole genome shotgun (WGS) entry which is preliminary data.</text>
</comment>
<reference evidence="1 2" key="1">
    <citation type="submission" date="2019-03" db="EMBL/GenBank/DDBJ databases">
        <title>Nematode-trapping fungi genome.</title>
        <authorList>
            <person name="Vidal-Diez De Ulzurrun G."/>
        </authorList>
    </citation>
    <scope>NUCLEOTIDE SEQUENCE [LARGE SCALE GENOMIC DNA]</scope>
    <source>
        <strain evidence="1 2">TWF154</strain>
    </source>
</reference>
<sequence length="130" mass="14676">MTNIVMSFSEPESPDQLNRVVSSKSNSLAQRQLSFLINSNWYFIPKSSRKGIILDISKYFKQAIGTGDIYILSRFLNAAIIRKYYGVRFYKIVIYPLHPSSAGLKDAGIRLRRAGKGNITPIVFKSLAID</sequence>
<evidence type="ECO:0000313" key="2">
    <source>
        <dbReference type="Proteomes" id="UP000297595"/>
    </source>
</evidence>
<organism evidence="1 2">
    <name type="scientific">Orbilia oligospora</name>
    <name type="common">Nematode-trapping fungus</name>
    <name type="synonym">Arthrobotrys oligospora</name>
    <dbReference type="NCBI Taxonomy" id="2813651"/>
    <lineage>
        <taxon>Eukaryota</taxon>
        <taxon>Fungi</taxon>
        <taxon>Dikarya</taxon>
        <taxon>Ascomycota</taxon>
        <taxon>Pezizomycotina</taxon>
        <taxon>Orbiliomycetes</taxon>
        <taxon>Orbiliales</taxon>
        <taxon>Orbiliaceae</taxon>
        <taxon>Orbilia</taxon>
    </lineage>
</organism>
<proteinExistence type="predicted"/>
<dbReference type="EMBL" id="SOZJ01000002">
    <property type="protein sequence ID" value="TGJ70801.1"/>
    <property type="molecule type" value="Genomic_DNA"/>
</dbReference>
<name>A0A7C8KC89_ORBOL</name>
<protein>
    <submittedName>
        <fullName evidence="1">Uncharacterized protein</fullName>
    </submittedName>
</protein>
<gene>
    <name evidence="1" type="ORF">EYR41_002821</name>
</gene>
<dbReference type="Proteomes" id="UP000297595">
    <property type="component" value="Unassembled WGS sequence"/>
</dbReference>
<dbReference type="AlphaFoldDB" id="A0A7C8KC89"/>
<evidence type="ECO:0000313" key="1">
    <source>
        <dbReference type="EMBL" id="TGJ70801.1"/>
    </source>
</evidence>